<dbReference type="PANTHER" id="PTHR31859:SF1">
    <property type="entry name" value="TETRATRICOPEPTIDE REPEAT PROTEIN 39C"/>
    <property type="match status" value="1"/>
</dbReference>
<feature type="region of interest" description="Disordered" evidence="1">
    <location>
        <begin position="184"/>
        <end position="203"/>
    </location>
</feature>
<dbReference type="Pfam" id="PF10300">
    <property type="entry name" value="Iml2-TPR_39"/>
    <property type="match status" value="1"/>
</dbReference>
<dbReference type="InterPro" id="IPR019412">
    <property type="entry name" value="IML2/TPR_39"/>
</dbReference>
<dbReference type="SUPFAM" id="SSF48452">
    <property type="entry name" value="TPR-like"/>
    <property type="match status" value="1"/>
</dbReference>
<dbReference type="PANTHER" id="PTHR31859">
    <property type="entry name" value="TETRATRICOPEPTIDE REPEAT PROTEIN 39 FAMILY MEMBER"/>
    <property type="match status" value="1"/>
</dbReference>
<feature type="region of interest" description="Disordered" evidence="1">
    <location>
        <begin position="669"/>
        <end position="702"/>
    </location>
</feature>
<dbReference type="OrthoDB" id="43460at2759"/>
<proteinExistence type="predicted"/>
<accession>A0A0C9LTF5</accession>
<keyword evidence="3" id="KW-1185">Reference proteome</keyword>
<dbReference type="EMBL" id="DF836335">
    <property type="protein sequence ID" value="GAN03705.1"/>
    <property type="molecule type" value="Genomic_DNA"/>
</dbReference>
<evidence type="ECO:0000313" key="3">
    <source>
        <dbReference type="Proteomes" id="UP000053815"/>
    </source>
</evidence>
<reference evidence="2" key="1">
    <citation type="submission" date="2014-09" db="EMBL/GenBank/DDBJ databases">
        <title>Draft genome sequence of an oleaginous Mucoromycotina fungus Mucor ambiguus NBRC6742.</title>
        <authorList>
            <person name="Takeda I."/>
            <person name="Yamane N."/>
            <person name="Morita T."/>
            <person name="Tamano K."/>
            <person name="Machida M."/>
            <person name="Baker S."/>
            <person name="Koike H."/>
        </authorList>
    </citation>
    <scope>NUCLEOTIDE SEQUENCE</scope>
    <source>
        <strain evidence="2">NBRC 6742</strain>
    </source>
</reference>
<organism evidence="2">
    <name type="scientific">Mucor ambiguus</name>
    <dbReference type="NCBI Taxonomy" id="91626"/>
    <lineage>
        <taxon>Eukaryota</taxon>
        <taxon>Fungi</taxon>
        <taxon>Fungi incertae sedis</taxon>
        <taxon>Mucoromycota</taxon>
        <taxon>Mucoromycotina</taxon>
        <taxon>Mucoromycetes</taxon>
        <taxon>Mucorales</taxon>
        <taxon>Mucorineae</taxon>
        <taxon>Mucoraceae</taxon>
        <taxon>Mucor</taxon>
    </lineage>
</organism>
<protein>
    <submittedName>
        <fullName evidence="2">Tetratricopeptide repeat protein 39B-like isoform X2</fullName>
    </submittedName>
</protein>
<name>A0A0C9LTF5_9FUNG</name>
<feature type="compositionally biased region" description="Low complexity" evidence="1">
    <location>
        <begin position="185"/>
        <end position="199"/>
    </location>
</feature>
<dbReference type="AlphaFoldDB" id="A0A0C9LTF5"/>
<evidence type="ECO:0000256" key="1">
    <source>
        <dbReference type="SAM" id="MobiDB-lite"/>
    </source>
</evidence>
<dbReference type="InterPro" id="IPR011990">
    <property type="entry name" value="TPR-like_helical_dom_sf"/>
</dbReference>
<dbReference type="Proteomes" id="UP000053815">
    <property type="component" value="Unassembled WGS sequence"/>
</dbReference>
<feature type="compositionally biased region" description="Polar residues" evidence="1">
    <location>
        <begin position="691"/>
        <end position="702"/>
    </location>
</feature>
<sequence>MTEAELTKEEPKIEAITSILKDELHLTSHQIGREKEKRKFVPQKPTEEEINKIKAADPERFGANLIQIKKGQVNLNPLTPREQEKEGKYESVIKGLSYLFDNRFMAAKTIFEEKADCDPLNALALSSMAFLKAVMTSADQDQTMALNALNETYDIANTQLEAAKKSSKVSGYFSGYYNYLKKMGDSPTDTTTPPEGTSTARLTSSYPPNSVLRAHVLKAECCLQIAILQLLQESVMGYVKCGLNLRRAYSSYSYVWSEYQKMGADHLAFMDSDTISGVQFGIGSVHLVLSALPAKILKAISAFGWQPNKKYGFVLLNECRQSKRVRSSMATIMLLAYYTAAISFAPQIMSDVYKKTAMDILLDAQKYHPNSAVFLFFAGRMARNGLDLPLSTQSFLYAAEISRGEWAEVAVTNSCRFEMAMNHMLTGNWSHAAATFEYLYEQQYWSTAFCRYAQGACYEMMGERTEAILIFAEVPQLVVKKLGGRLSDIDSYVLRKISMFQKSGYQNLDFYAPILEFMCIWNVFPYVSPELLTEALNRIQRGLAAIQKCENIEQEQRMLELAPDAPMPDYFDERACLLVVKAAILNVLGRPEDTTLDINWILDHKECILQDTWTVPYALWEAGVSCWSLDLKNKSRQVWEMALDHGKHDFEHRLAVRLNLALTHTEELGYTESQPTEPMDDKKRFSVALDQPSTNNSIASSS</sequence>
<evidence type="ECO:0000313" key="2">
    <source>
        <dbReference type="EMBL" id="GAN03705.1"/>
    </source>
</evidence>
<gene>
    <name evidence="2" type="ORF">MAM1_0046d03160</name>
</gene>